<feature type="signal peptide" evidence="3">
    <location>
        <begin position="1"/>
        <end position="22"/>
    </location>
</feature>
<proteinExistence type="predicted"/>
<dbReference type="InterPro" id="IPR008271">
    <property type="entry name" value="Ser/Thr_kinase_AS"/>
</dbReference>
<feature type="compositionally biased region" description="Pro residues" evidence="1">
    <location>
        <begin position="145"/>
        <end position="159"/>
    </location>
</feature>
<name>A0AAW1PQ12_9CHLO</name>
<dbReference type="InterPro" id="IPR000719">
    <property type="entry name" value="Prot_kinase_dom"/>
</dbReference>
<comment type="caution">
    <text evidence="5">The sequence shown here is derived from an EMBL/GenBank/DDBJ whole genome shotgun (WGS) entry which is preliminary data.</text>
</comment>
<dbReference type="InterPro" id="IPR011009">
    <property type="entry name" value="Kinase-like_dom_sf"/>
</dbReference>
<dbReference type="GO" id="GO:0004674">
    <property type="term" value="F:protein serine/threonine kinase activity"/>
    <property type="evidence" value="ECO:0007669"/>
    <property type="project" value="TreeGrafter"/>
</dbReference>
<dbReference type="PROSITE" id="PS50011">
    <property type="entry name" value="PROTEIN_KINASE_DOM"/>
    <property type="match status" value="1"/>
</dbReference>
<evidence type="ECO:0000259" key="4">
    <source>
        <dbReference type="PROSITE" id="PS50011"/>
    </source>
</evidence>
<evidence type="ECO:0000256" key="1">
    <source>
        <dbReference type="SAM" id="MobiDB-lite"/>
    </source>
</evidence>
<feature type="region of interest" description="Disordered" evidence="1">
    <location>
        <begin position="363"/>
        <end position="402"/>
    </location>
</feature>
<evidence type="ECO:0000313" key="6">
    <source>
        <dbReference type="Proteomes" id="UP001489004"/>
    </source>
</evidence>
<dbReference type="InterPro" id="IPR051681">
    <property type="entry name" value="Ser/Thr_Kinases-Pseudokinases"/>
</dbReference>
<feature type="transmembrane region" description="Helical" evidence="2">
    <location>
        <begin position="228"/>
        <end position="252"/>
    </location>
</feature>
<dbReference type="PRINTS" id="PR01217">
    <property type="entry name" value="PRICHEXTENSN"/>
</dbReference>
<feature type="region of interest" description="Disordered" evidence="1">
    <location>
        <begin position="137"/>
        <end position="220"/>
    </location>
</feature>
<evidence type="ECO:0000256" key="2">
    <source>
        <dbReference type="SAM" id="Phobius"/>
    </source>
</evidence>
<keyword evidence="3" id="KW-0732">Signal</keyword>
<dbReference type="GO" id="GO:0005524">
    <property type="term" value="F:ATP binding"/>
    <property type="evidence" value="ECO:0007669"/>
    <property type="project" value="InterPro"/>
</dbReference>
<dbReference type="SMART" id="SM00220">
    <property type="entry name" value="S_TKc"/>
    <property type="match status" value="1"/>
</dbReference>
<keyword evidence="2" id="KW-0472">Membrane</keyword>
<feature type="region of interest" description="Disordered" evidence="1">
    <location>
        <begin position="310"/>
        <end position="337"/>
    </location>
</feature>
<keyword evidence="2" id="KW-0812">Transmembrane</keyword>
<evidence type="ECO:0000256" key="3">
    <source>
        <dbReference type="SAM" id="SignalP"/>
    </source>
</evidence>
<feature type="domain" description="Protein kinase" evidence="4">
    <location>
        <begin position="419"/>
        <end position="668"/>
    </location>
</feature>
<feature type="chain" id="PRO_5043553507" description="Protein kinase domain-containing protein" evidence="3">
    <location>
        <begin position="23"/>
        <end position="682"/>
    </location>
</feature>
<protein>
    <recommendedName>
        <fullName evidence="4">Protein kinase domain-containing protein</fullName>
    </recommendedName>
</protein>
<evidence type="ECO:0000313" key="5">
    <source>
        <dbReference type="EMBL" id="KAK9811719.1"/>
    </source>
</evidence>
<accession>A0AAW1PQ12</accession>
<dbReference type="Proteomes" id="UP001489004">
    <property type="component" value="Unassembled WGS sequence"/>
</dbReference>
<dbReference type="EMBL" id="JALJOR010000009">
    <property type="protein sequence ID" value="KAK9811719.1"/>
    <property type="molecule type" value="Genomic_DNA"/>
</dbReference>
<dbReference type="PROSITE" id="PS00108">
    <property type="entry name" value="PROTEIN_KINASE_ST"/>
    <property type="match status" value="1"/>
</dbReference>
<dbReference type="SUPFAM" id="SSF56112">
    <property type="entry name" value="Protein kinase-like (PK-like)"/>
    <property type="match status" value="1"/>
</dbReference>
<feature type="compositionally biased region" description="Polar residues" evidence="1">
    <location>
        <begin position="314"/>
        <end position="336"/>
    </location>
</feature>
<dbReference type="PANTHER" id="PTHR44329">
    <property type="entry name" value="SERINE/THREONINE-PROTEIN KINASE TNNI3K-RELATED"/>
    <property type="match status" value="1"/>
</dbReference>
<reference evidence="5 6" key="1">
    <citation type="journal article" date="2024" name="Nat. Commun.">
        <title>Phylogenomics reveals the evolutionary origins of lichenization in chlorophyte algae.</title>
        <authorList>
            <person name="Puginier C."/>
            <person name="Libourel C."/>
            <person name="Otte J."/>
            <person name="Skaloud P."/>
            <person name="Haon M."/>
            <person name="Grisel S."/>
            <person name="Petersen M."/>
            <person name="Berrin J.G."/>
            <person name="Delaux P.M."/>
            <person name="Dal Grande F."/>
            <person name="Keller J."/>
        </authorList>
    </citation>
    <scope>NUCLEOTIDE SEQUENCE [LARGE SCALE GENOMIC DNA]</scope>
    <source>
        <strain evidence="5 6">SAG 2043</strain>
    </source>
</reference>
<organism evidence="5 6">
    <name type="scientific">[Myrmecia] bisecta</name>
    <dbReference type="NCBI Taxonomy" id="41462"/>
    <lineage>
        <taxon>Eukaryota</taxon>
        <taxon>Viridiplantae</taxon>
        <taxon>Chlorophyta</taxon>
        <taxon>core chlorophytes</taxon>
        <taxon>Trebouxiophyceae</taxon>
        <taxon>Trebouxiales</taxon>
        <taxon>Trebouxiaceae</taxon>
        <taxon>Myrmecia</taxon>
    </lineage>
</organism>
<dbReference type="AlphaFoldDB" id="A0AAW1PQ12"/>
<dbReference type="Pfam" id="PF00069">
    <property type="entry name" value="Pkinase"/>
    <property type="match status" value="1"/>
</dbReference>
<keyword evidence="6" id="KW-1185">Reference proteome</keyword>
<feature type="compositionally biased region" description="Polar residues" evidence="1">
    <location>
        <begin position="375"/>
        <end position="394"/>
    </location>
</feature>
<gene>
    <name evidence="5" type="ORF">WJX72_008958</name>
</gene>
<sequence length="682" mass="70633">MQAHGLWILAASALGLAQLAYGICPGASYSGTNYTTNFSLNGADNWQDTCDGSVVSGCTSACCVSATVQNCIPCGCANTAGETVEHGRYRRAACQAIQSTSTDFCTPATVALNSFLSTSTCYVDIATQLTAFKCGGTPPASSTPAPTPGPTPAGTPAPTPAASVPSPSPVSPPPPSPGSPPPPSPVSPPPPSPVSPSPTPAVPSPAPPAPPPSHVTVSSSSAGIGGGAIAGIAIGAIAGVTLLAALVVVIVMRRRRRDNASKGGLAASGQGLGPDPELAAGFKALEPNPFVVGQQQRPQSVKLVDYFDDEDSKTSSGFKTDTANGNGPTTRTQKSASLRVVGAPLDTETTIGLAHVLRSVTSEARPAVPGDSGGASVNTPHTGDSTGSSTASRSDPSKGLPENYKIESSQLQIYRHPGTGMLVRLGVGGQGEVYKGLLNGVDDVAVKVMSSDSLDRQARFLREIAVTANLRNKNVVPFFGACIVDESVALVMDYMPGGDLFKKIQNDQTREYGWYKRGHRIALGIAKGLVYLHSLNPPILHMDLKTPNILLDSHDEPKIADIGLGKRLEGNFTIASCAGSYHWASPEQARGESVNMASDIFSLGVIIWEICTGCPPMRGRLRAVRVEGSPLVPGEEAECPAEIGALIFGCMQDRPEDRPTARAVHDTIAAWEKKHAAPTQSI</sequence>
<feature type="compositionally biased region" description="Pro residues" evidence="1">
    <location>
        <begin position="166"/>
        <end position="213"/>
    </location>
</feature>
<keyword evidence="2" id="KW-1133">Transmembrane helix</keyword>
<dbReference type="Gene3D" id="1.10.510.10">
    <property type="entry name" value="Transferase(Phosphotransferase) domain 1"/>
    <property type="match status" value="1"/>
</dbReference>